<dbReference type="PANTHER" id="PTHR37984">
    <property type="entry name" value="PROTEIN CBG26694"/>
    <property type="match status" value="1"/>
</dbReference>
<dbReference type="InterPro" id="IPR043502">
    <property type="entry name" value="DNA/RNA_pol_sf"/>
</dbReference>
<dbReference type="FunFam" id="3.30.70.270:FF:000003">
    <property type="entry name" value="Transposon Ty3-G Gag-Pol polyprotein"/>
    <property type="match status" value="1"/>
</dbReference>
<reference evidence="2 3" key="1">
    <citation type="submission" date="2016-03" db="EMBL/GenBank/DDBJ databases">
        <title>EvidentialGene: Evidence-directed Construction of Genes on Genomes.</title>
        <authorList>
            <person name="Gilbert D.G."/>
            <person name="Choi J.-H."/>
            <person name="Mockaitis K."/>
            <person name="Colbourne J."/>
            <person name="Pfrender M."/>
        </authorList>
    </citation>
    <scope>NUCLEOTIDE SEQUENCE [LARGE SCALE GENOMIC DNA]</scope>
    <source>
        <strain evidence="2 3">Xinb3</strain>
        <tissue evidence="2">Complete organism</tissue>
    </source>
</reference>
<dbReference type="EMBL" id="LRGB01002488">
    <property type="protein sequence ID" value="KZS07329.1"/>
    <property type="molecule type" value="Genomic_DNA"/>
</dbReference>
<protein>
    <recommendedName>
        <fullName evidence="1">Reverse transcriptase domain-containing protein</fullName>
    </recommendedName>
</protein>
<dbReference type="Proteomes" id="UP000076858">
    <property type="component" value="Unassembled WGS sequence"/>
</dbReference>
<comment type="caution">
    <text evidence="2">The sequence shown here is derived from an EMBL/GenBank/DDBJ whole genome shotgun (WGS) entry which is preliminary data.</text>
</comment>
<keyword evidence="3" id="KW-1185">Reference proteome</keyword>
<evidence type="ECO:0000313" key="3">
    <source>
        <dbReference type="Proteomes" id="UP000076858"/>
    </source>
</evidence>
<dbReference type="Gene3D" id="3.30.70.270">
    <property type="match status" value="2"/>
</dbReference>
<feature type="domain" description="Reverse transcriptase" evidence="1">
    <location>
        <begin position="7"/>
        <end position="82"/>
    </location>
</feature>
<evidence type="ECO:0000313" key="2">
    <source>
        <dbReference type="EMBL" id="KZS07329.1"/>
    </source>
</evidence>
<name>A0A164Q0W5_9CRUS</name>
<proteinExistence type="predicted"/>
<dbReference type="AlphaFoldDB" id="A0A164Q0W5"/>
<dbReference type="SUPFAM" id="SSF56672">
    <property type="entry name" value="DNA/RNA polymerases"/>
    <property type="match status" value="1"/>
</dbReference>
<dbReference type="STRING" id="35525.A0A164Q0W5"/>
<dbReference type="GO" id="GO:0071897">
    <property type="term" value="P:DNA biosynthetic process"/>
    <property type="evidence" value="ECO:0007669"/>
    <property type="project" value="UniProtKB-ARBA"/>
</dbReference>
<dbReference type="PANTHER" id="PTHR37984:SF5">
    <property type="entry name" value="PROTEIN NYNRIN-LIKE"/>
    <property type="match status" value="1"/>
</dbReference>
<dbReference type="InterPro" id="IPR000477">
    <property type="entry name" value="RT_dom"/>
</dbReference>
<dbReference type="CDD" id="cd01647">
    <property type="entry name" value="RT_LTR"/>
    <property type="match status" value="1"/>
</dbReference>
<sequence>MAFDLCNAPATFQRLMNYVLRDVLGSKALVYLDDVIIFSDTFENHLRDIREMFTLLKEANLKLKLKKCQFIKRSVNHLGHVISTDGIKPDPGKIDKIVNYKTPTSVDEVRSFLGLAGYYRRFIKHFGSIAKPDHRPLQWLKNQKDNNGRLGRWAILLAATTYELKYRPGRIHQNADCLSRLKVASIQPEPNNIKLICVKQLEDELCAAIRNYLEKGELNEEKTQSKPEWAKEIEYFEIIEGTLYRHEVPSKNKMSSLPFLLLLCFYGLHPQAFETAVCDCSEPKNMGIIQFSDSNCKPETNNTDTVQVKYTIYSNERAAVKFPGFICAQWINIRRITKTFFGQLVIVPDKISIDTTPSECYDMINNKRCGEHHMTFGEKICFWTFINKWKMKIFRHLSAKFPQNLPKCNNYTINLDGWELVKYSPCYWTNGIAHFNVKPNVFRNNTWKRVDAYMVLPEQTLPHSFRYDDVKFFDYEQRTNPAYNDNLLNHMNVMADIVAAMNEHPLTGLSLNHQPSAVSVLVTAA</sequence>
<dbReference type="OrthoDB" id="6390504at2759"/>
<accession>A0A164Q0W5</accession>
<evidence type="ECO:0000259" key="1">
    <source>
        <dbReference type="Pfam" id="PF00078"/>
    </source>
</evidence>
<dbReference type="InterPro" id="IPR050951">
    <property type="entry name" value="Retrovirus_Pol_polyprotein"/>
</dbReference>
<dbReference type="Pfam" id="PF00078">
    <property type="entry name" value="RVT_1"/>
    <property type="match status" value="1"/>
</dbReference>
<dbReference type="InterPro" id="IPR043128">
    <property type="entry name" value="Rev_trsase/Diguanyl_cyclase"/>
</dbReference>
<gene>
    <name evidence="2" type="ORF">APZ42_028972</name>
</gene>
<organism evidence="2 3">
    <name type="scientific">Daphnia magna</name>
    <dbReference type="NCBI Taxonomy" id="35525"/>
    <lineage>
        <taxon>Eukaryota</taxon>
        <taxon>Metazoa</taxon>
        <taxon>Ecdysozoa</taxon>
        <taxon>Arthropoda</taxon>
        <taxon>Crustacea</taxon>
        <taxon>Branchiopoda</taxon>
        <taxon>Diplostraca</taxon>
        <taxon>Cladocera</taxon>
        <taxon>Anomopoda</taxon>
        <taxon>Daphniidae</taxon>
        <taxon>Daphnia</taxon>
    </lineage>
</organism>